<organism evidence="3 4">
    <name type="scientific">Pseudodesulfovibrio piezophilus (strain DSM 21447 / JCM 15486 / C1TLV30)</name>
    <name type="common">Desulfovibrio piezophilus</name>
    <dbReference type="NCBI Taxonomy" id="1322246"/>
    <lineage>
        <taxon>Bacteria</taxon>
        <taxon>Pseudomonadati</taxon>
        <taxon>Thermodesulfobacteriota</taxon>
        <taxon>Desulfovibrionia</taxon>
        <taxon>Desulfovibrionales</taxon>
        <taxon>Desulfovibrionaceae</taxon>
    </lineage>
</organism>
<reference evidence="4" key="2">
    <citation type="journal article" date="2013" name="Stand. Genomic Sci.">
        <title>Complete genome sequence of Desulfocapsa sulfexigens, a marine deltaproteobacterium specialized in disproportionating inorganic sulfur compounds.</title>
        <authorList>
            <person name="Finster K.W."/>
            <person name="Kjeldsen K.U."/>
            <person name="Kube M."/>
            <person name="Reinhardt R."/>
            <person name="Mussmann M."/>
            <person name="Amann R."/>
            <person name="Schreiber L."/>
        </authorList>
    </citation>
    <scope>NUCLEOTIDE SEQUENCE [LARGE SCALE GENOMIC DNA]</scope>
    <source>
        <strain evidence="4">DSM 10523 / SB164P1</strain>
    </source>
</reference>
<gene>
    <name evidence="3" type="ordered locus">BN4_11571</name>
</gene>
<dbReference type="EMBL" id="FO203427">
    <property type="protein sequence ID" value="CCH48806.1"/>
    <property type="molecule type" value="Genomic_DNA"/>
</dbReference>
<accession>M1WK14</accession>
<dbReference type="RefSeq" id="WP_015414850.1">
    <property type="nucleotide sequence ID" value="NC_020409.1"/>
</dbReference>
<evidence type="ECO:0000313" key="4">
    <source>
        <dbReference type="Proteomes" id="UP000011724"/>
    </source>
</evidence>
<sequence>MRHLNKIYITVVTVIILTFSLASAESKFKNEDTAANRQDNVFGTDQAEDTSTTKFGKDETGSTTIKTKARPKKEPVDWYDKIIITVNPETKWPTDGTTTTTTYDNATDTQTTTTTQ</sequence>
<dbReference type="AlphaFoldDB" id="M1WK14"/>
<reference evidence="3 4" key="1">
    <citation type="journal article" date="2013" name="PLoS ONE">
        <title>The first genomic and proteomic characterization of a deep-sea sulfate reducer: insights into the piezophilic lifestyle of Desulfovibrio piezophilus.</title>
        <authorList>
            <person name="Pradel N."/>
            <person name="Ji B."/>
            <person name="Gimenez G."/>
            <person name="Talla E."/>
            <person name="Lenoble P."/>
            <person name="Garel M."/>
            <person name="Tamburini C."/>
            <person name="Fourquet P."/>
            <person name="Lebrun R."/>
            <person name="Bertin P."/>
            <person name="Denis Y."/>
            <person name="Pophillat M."/>
            <person name="Barbe V."/>
            <person name="Ollivier B."/>
            <person name="Dolla A."/>
        </authorList>
    </citation>
    <scope>NUCLEOTIDE SEQUENCE [LARGE SCALE GENOMIC DNA]</scope>
    <source>
        <strain evidence="4">DSM 10523 / SB164P1</strain>
    </source>
</reference>
<dbReference type="STRING" id="1322246.BN4_11571"/>
<dbReference type="OrthoDB" id="5460674at2"/>
<feature type="compositionally biased region" description="Polar residues" evidence="1">
    <location>
        <begin position="39"/>
        <end position="54"/>
    </location>
</feature>
<evidence type="ECO:0000313" key="3">
    <source>
        <dbReference type="EMBL" id="CCH48806.1"/>
    </source>
</evidence>
<feature type="signal peptide" evidence="2">
    <location>
        <begin position="1"/>
        <end position="24"/>
    </location>
</feature>
<protein>
    <submittedName>
        <fullName evidence="3">Uncharacterized protein</fullName>
    </submittedName>
</protein>
<keyword evidence="2" id="KW-0732">Signal</keyword>
<proteinExistence type="predicted"/>
<feature type="region of interest" description="Disordered" evidence="1">
    <location>
        <begin position="90"/>
        <end position="116"/>
    </location>
</feature>
<dbReference type="BioCyc" id="DPIE1322246:BN4_RS07860-MONOMER"/>
<evidence type="ECO:0000256" key="1">
    <source>
        <dbReference type="SAM" id="MobiDB-lite"/>
    </source>
</evidence>
<keyword evidence="4" id="KW-1185">Reference proteome</keyword>
<name>M1WK14_PSEP2</name>
<dbReference type="eggNOG" id="ENOG5030HI8">
    <property type="taxonomic scope" value="Bacteria"/>
</dbReference>
<dbReference type="Proteomes" id="UP000011724">
    <property type="component" value="Chromosome"/>
</dbReference>
<dbReference type="KEGG" id="dpi:BN4_11571"/>
<dbReference type="PATRIC" id="fig|879567.3.peg.1639"/>
<dbReference type="HOGENOM" id="CLU_2092877_0_0_7"/>
<feature type="chain" id="PRO_5004018795" evidence="2">
    <location>
        <begin position="25"/>
        <end position="116"/>
    </location>
</feature>
<feature type="region of interest" description="Disordered" evidence="1">
    <location>
        <begin position="39"/>
        <end position="69"/>
    </location>
</feature>
<evidence type="ECO:0000256" key="2">
    <source>
        <dbReference type="SAM" id="SignalP"/>
    </source>
</evidence>